<dbReference type="GO" id="GO:0022857">
    <property type="term" value="F:transmembrane transporter activity"/>
    <property type="evidence" value="ECO:0007669"/>
    <property type="project" value="InterPro"/>
</dbReference>
<keyword evidence="4" id="KW-1003">Cell membrane</keyword>
<dbReference type="CDD" id="cd06550">
    <property type="entry name" value="TM_ABC_iron-siderophores_like"/>
    <property type="match status" value="1"/>
</dbReference>
<comment type="similarity">
    <text evidence="2">Belongs to the binding-protein-dependent transport system permease family. FecCD subfamily.</text>
</comment>
<feature type="transmembrane region" description="Helical" evidence="8">
    <location>
        <begin position="327"/>
        <end position="348"/>
    </location>
</feature>
<dbReference type="EMBL" id="JAFNAA010000015">
    <property type="protein sequence ID" value="MBO1109151.1"/>
    <property type="molecule type" value="Genomic_DNA"/>
</dbReference>
<keyword evidence="3" id="KW-0813">Transport</keyword>
<dbReference type="InterPro" id="IPR000522">
    <property type="entry name" value="ABC_transptr_permease_BtuC"/>
</dbReference>
<dbReference type="RefSeq" id="WP_207542405.1">
    <property type="nucleotide sequence ID" value="NZ_JAFNAA010000015.1"/>
</dbReference>
<dbReference type="Gene3D" id="1.10.3470.10">
    <property type="entry name" value="ABC transporter involved in vitamin B12 uptake, BtuC"/>
    <property type="match status" value="1"/>
</dbReference>
<evidence type="ECO:0000256" key="2">
    <source>
        <dbReference type="ARBA" id="ARBA00007935"/>
    </source>
</evidence>
<feature type="transmembrane region" description="Helical" evidence="8">
    <location>
        <begin position="216"/>
        <end position="238"/>
    </location>
</feature>
<evidence type="ECO:0000256" key="6">
    <source>
        <dbReference type="ARBA" id="ARBA00022989"/>
    </source>
</evidence>
<dbReference type="GO" id="GO:0005886">
    <property type="term" value="C:plasma membrane"/>
    <property type="evidence" value="ECO:0007669"/>
    <property type="project" value="UniProtKB-SubCell"/>
</dbReference>
<accession>A0A8I2B3T8</accession>
<evidence type="ECO:0000256" key="8">
    <source>
        <dbReference type="SAM" id="Phobius"/>
    </source>
</evidence>
<dbReference type="GO" id="GO:0033214">
    <property type="term" value="P:siderophore-iron import into cell"/>
    <property type="evidence" value="ECO:0007669"/>
    <property type="project" value="TreeGrafter"/>
</dbReference>
<dbReference type="SUPFAM" id="SSF81345">
    <property type="entry name" value="ABC transporter involved in vitamin B12 uptake, BtuC"/>
    <property type="match status" value="1"/>
</dbReference>
<sequence length="350" mass="37671">MMSDSMAPYRHRYLRVRHRQVSMLIPRHPLHVVALLAISLTSMTLVAISAGNQWLTPQALWQWMRGDADGATQLIVGQFRLPRILLALCAGAALGMSGVLVQSIIRNPLASPDILGINSGAATAVVLFFLFAQQQIPIVWLPLIAFTGAALMMLTLLGLSRLLRLKPGQMILAGIGCATLLDASRSLLVMYAPTWLLGKSTVWMTGSVHGARFDQVWLLAGALVLLVPLLIGLLRHLTVQMLGEDTATSLGCALSRWQWAGLMLSAALSALAVGFVGGIGFIALMAPHIARRWVGNQLGFLLVCAALTGSLLLLIADTVGRTIMIPLDIPAGVFTAMLGAPYFLYLLLRR</sequence>
<evidence type="ECO:0000256" key="4">
    <source>
        <dbReference type="ARBA" id="ARBA00022475"/>
    </source>
</evidence>
<evidence type="ECO:0000256" key="7">
    <source>
        <dbReference type="ARBA" id="ARBA00023136"/>
    </source>
</evidence>
<evidence type="ECO:0000313" key="10">
    <source>
        <dbReference type="Proteomes" id="UP000664658"/>
    </source>
</evidence>
<evidence type="ECO:0000313" key="9">
    <source>
        <dbReference type="EMBL" id="MBO1109151.1"/>
    </source>
</evidence>
<dbReference type="InterPro" id="IPR037294">
    <property type="entry name" value="ABC_BtuC-like"/>
</dbReference>
<keyword evidence="5 8" id="KW-0812">Transmembrane</keyword>
<dbReference type="Pfam" id="PF01032">
    <property type="entry name" value="FecCD"/>
    <property type="match status" value="1"/>
</dbReference>
<feature type="transmembrane region" description="Helical" evidence="8">
    <location>
        <begin position="259"/>
        <end position="286"/>
    </location>
</feature>
<feature type="transmembrane region" description="Helical" evidence="8">
    <location>
        <begin position="84"/>
        <end position="102"/>
    </location>
</feature>
<protein>
    <submittedName>
        <fullName evidence="9">Iron ABC transporter permease</fullName>
    </submittedName>
</protein>
<dbReference type="AlphaFoldDB" id="A0A8I2B3T8"/>
<gene>
    <name evidence="9" type="ORF">J2R62_13195</name>
</gene>
<organism evidence="9 10">
    <name type="scientific">Plesiomonas shigelloides</name>
    <name type="common">Aeromonas shigelloides</name>
    <dbReference type="NCBI Taxonomy" id="703"/>
    <lineage>
        <taxon>Bacteria</taxon>
        <taxon>Pseudomonadati</taxon>
        <taxon>Pseudomonadota</taxon>
        <taxon>Gammaproteobacteria</taxon>
        <taxon>Enterobacterales</taxon>
        <taxon>Enterobacteriaceae</taxon>
        <taxon>Plesiomonas</taxon>
    </lineage>
</organism>
<feature type="transmembrane region" description="Helical" evidence="8">
    <location>
        <begin position="114"/>
        <end position="132"/>
    </location>
</feature>
<dbReference type="PANTHER" id="PTHR30472:SF24">
    <property type="entry name" value="FERRIC ENTEROBACTIN TRANSPORT SYSTEM PERMEASE PROTEIN FEPG"/>
    <property type="match status" value="1"/>
</dbReference>
<dbReference type="FunFam" id="1.10.3470.10:FF:000001">
    <property type="entry name" value="Vitamin B12 ABC transporter permease BtuC"/>
    <property type="match status" value="1"/>
</dbReference>
<keyword evidence="7 8" id="KW-0472">Membrane</keyword>
<comment type="subcellular location">
    <subcellularLocation>
        <location evidence="1">Cell membrane</location>
        <topology evidence="1">Multi-pass membrane protein</topology>
    </subcellularLocation>
</comment>
<evidence type="ECO:0000256" key="3">
    <source>
        <dbReference type="ARBA" id="ARBA00022448"/>
    </source>
</evidence>
<feature type="transmembrane region" description="Helical" evidence="8">
    <location>
        <begin position="138"/>
        <end position="159"/>
    </location>
</feature>
<feature type="transmembrane region" description="Helical" evidence="8">
    <location>
        <begin position="298"/>
        <end position="315"/>
    </location>
</feature>
<proteinExistence type="inferred from homology"/>
<evidence type="ECO:0000256" key="1">
    <source>
        <dbReference type="ARBA" id="ARBA00004651"/>
    </source>
</evidence>
<comment type="caution">
    <text evidence="9">The sequence shown here is derived from an EMBL/GenBank/DDBJ whole genome shotgun (WGS) entry which is preliminary data.</text>
</comment>
<evidence type="ECO:0000256" key="5">
    <source>
        <dbReference type="ARBA" id="ARBA00022692"/>
    </source>
</evidence>
<keyword evidence="6 8" id="KW-1133">Transmembrane helix</keyword>
<reference evidence="9" key="1">
    <citation type="submission" date="2021-03" db="EMBL/GenBank/DDBJ databases">
        <title>Plesiomonas shigelloides zfcc0051, isolated from zebrafish feces.</title>
        <authorList>
            <person name="Vanderhoek Z."/>
            <person name="Gaulke C."/>
        </authorList>
    </citation>
    <scope>NUCLEOTIDE SEQUENCE</scope>
    <source>
        <strain evidence="9">Zfcc0051</strain>
    </source>
</reference>
<name>A0A8I2B3T8_PLESH</name>
<dbReference type="PANTHER" id="PTHR30472">
    <property type="entry name" value="FERRIC ENTEROBACTIN TRANSPORT SYSTEM PERMEASE PROTEIN"/>
    <property type="match status" value="1"/>
</dbReference>
<dbReference type="Proteomes" id="UP000664658">
    <property type="component" value="Unassembled WGS sequence"/>
</dbReference>